<reference evidence="2" key="1">
    <citation type="journal article" date="2015" name="Nature">
        <title>Complex archaea that bridge the gap between prokaryotes and eukaryotes.</title>
        <authorList>
            <person name="Spang A."/>
            <person name="Saw J.H."/>
            <person name="Jorgensen S.L."/>
            <person name="Zaremba-Niedzwiedzka K."/>
            <person name="Martijn J."/>
            <person name="Lind A.E."/>
            <person name="van Eijk R."/>
            <person name="Schleper C."/>
            <person name="Guy L."/>
            <person name="Ettema T.J."/>
        </authorList>
    </citation>
    <scope>NUCLEOTIDE SEQUENCE</scope>
</reference>
<comment type="caution">
    <text evidence="2">The sequence shown here is derived from an EMBL/GenBank/DDBJ whole genome shotgun (WGS) entry which is preliminary data.</text>
</comment>
<evidence type="ECO:0000313" key="2">
    <source>
        <dbReference type="EMBL" id="KKL09732.1"/>
    </source>
</evidence>
<dbReference type="Pfam" id="PF01208">
    <property type="entry name" value="URO-D"/>
    <property type="match status" value="1"/>
</dbReference>
<dbReference type="PANTHER" id="PTHR47099:SF1">
    <property type="entry name" value="METHYLCOBAMIDE:COM METHYLTRANSFERASE MTBA"/>
    <property type="match status" value="1"/>
</dbReference>
<name>A0A0F9B7I1_9ZZZZ</name>
<dbReference type="InterPro" id="IPR052024">
    <property type="entry name" value="Methanogen_methyltrans"/>
</dbReference>
<dbReference type="SUPFAM" id="SSF51726">
    <property type="entry name" value="UROD/MetE-like"/>
    <property type="match status" value="1"/>
</dbReference>
<dbReference type="EMBL" id="LAZR01042350">
    <property type="protein sequence ID" value="KKL09732.1"/>
    <property type="molecule type" value="Genomic_DNA"/>
</dbReference>
<dbReference type="AlphaFoldDB" id="A0A0F9B7I1"/>
<gene>
    <name evidence="2" type="ORF">LCGC14_2562930</name>
</gene>
<feature type="non-terminal residue" evidence="2">
    <location>
        <position position="313"/>
    </location>
</feature>
<dbReference type="GO" id="GO:0004853">
    <property type="term" value="F:uroporphyrinogen decarboxylase activity"/>
    <property type="evidence" value="ECO:0007669"/>
    <property type="project" value="InterPro"/>
</dbReference>
<sequence length="313" mass="36494">MNHEEPDRVPIDFGQDFHNGINEVAYAKLLKHLNINDTGKIQVYDLMQRLAVVDTRVLERFHVDTRYIFTNPNENFEVPIEEDGSFEDEWGIYRKRAGYYCETVRSPLEGMSKKEIIRHRFPDPAEKSRFRGLREKTKNMYETTDYALMAGQAATIFYFSSELLGYNEYMLDLALDTSRIEVLVEKVLEWMIEFTSRYLDEVGEYVEVWWMGDDWGMQTGPIMAPETFRKMFKPKYRRLIDMVKSKTSAKVCLHTCGSTYWVLNDLADVGIDAVHPLQPTAHGNEDPVKLKKDFGDKFVFYSNIANTTILPRA</sequence>
<proteinExistence type="predicted"/>
<accession>A0A0F9B7I1</accession>
<dbReference type="Gene3D" id="3.20.20.210">
    <property type="match status" value="1"/>
</dbReference>
<feature type="domain" description="Uroporphyrinogen decarboxylase (URO-D)" evidence="1">
    <location>
        <begin position="113"/>
        <end position="275"/>
    </location>
</feature>
<dbReference type="GO" id="GO:0006779">
    <property type="term" value="P:porphyrin-containing compound biosynthetic process"/>
    <property type="evidence" value="ECO:0007669"/>
    <property type="project" value="InterPro"/>
</dbReference>
<dbReference type="InterPro" id="IPR000257">
    <property type="entry name" value="Uroporphyrinogen_deCOase"/>
</dbReference>
<dbReference type="PANTHER" id="PTHR47099">
    <property type="entry name" value="METHYLCOBAMIDE:COM METHYLTRANSFERASE MTBA"/>
    <property type="match status" value="1"/>
</dbReference>
<protein>
    <recommendedName>
        <fullName evidence="1">Uroporphyrinogen decarboxylase (URO-D) domain-containing protein</fullName>
    </recommendedName>
</protein>
<evidence type="ECO:0000259" key="1">
    <source>
        <dbReference type="Pfam" id="PF01208"/>
    </source>
</evidence>
<organism evidence="2">
    <name type="scientific">marine sediment metagenome</name>
    <dbReference type="NCBI Taxonomy" id="412755"/>
    <lineage>
        <taxon>unclassified sequences</taxon>
        <taxon>metagenomes</taxon>
        <taxon>ecological metagenomes</taxon>
    </lineage>
</organism>
<dbReference type="InterPro" id="IPR038071">
    <property type="entry name" value="UROD/MetE-like_sf"/>
</dbReference>